<feature type="compositionally biased region" description="Basic and acidic residues" evidence="1">
    <location>
        <begin position="181"/>
        <end position="204"/>
    </location>
</feature>
<dbReference type="Proteomes" id="UP001229421">
    <property type="component" value="Unassembled WGS sequence"/>
</dbReference>
<keyword evidence="4" id="KW-1185">Reference proteome</keyword>
<reference evidence="3" key="1">
    <citation type="journal article" date="2023" name="bioRxiv">
        <title>Improved chromosome-level genome assembly for marigold (Tagetes erecta).</title>
        <authorList>
            <person name="Jiang F."/>
            <person name="Yuan L."/>
            <person name="Wang S."/>
            <person name="Wang H."/>
            <person name="Xu D."/>
            <person name="Wang A."/>
            <person name="Fan W."/>
        </authorList>
    </citation>
    <scope>NUCLEOTIDE SEQUENCE</scope>
    <source>
        <strain evidence="3">WSJ</strain>
        <tissue evidence="3">Leaf</tissue>
    </source>
</reference>
<feature type="region of interest" description="Disordered" evidence="1">
    <location>
        <begin position="137"/>
        <end position="211"/>
    </location>
</feature>
<gene>
    <name evidence="3" type="ORF">QVD17_10314</name>
</gene>
<dbReference type="GO" id="GO:0016020">
    <property type="term" value="C:membrane"/>
    <property type="evidence" value="ECO:0007669"/>
    <property type="project" value="InterPro"/>
</dbReference>
<evidence type="ECO:0000313" key="3">
    <source>
        <dbReference type="EMBL" id="KAK1433404.1"/>
    </source>
</evidence>
<protein>
    <recommendedName>
        <fullName evidence="5">Longin domain-containing protein</fullName>
    </recommendedName>
</protein>
<dbReference type="AlphaFoldDB" id="A0AAD8L330"/>
<evidence type="ECO:0000256" key="1">
    <source>
        <dbReference type="SAM" id="MobiDB-lite"/>
    </source>
</evidence>
<dbReference type="EMBL" id="JAUHHV010000002">
    <property type="protein sequence ID" value="KAK1433404.1"/>
    <property type="molecule type" value="Genomic_DNA"/>
</dbReference>
<dbReference type="InterPro" id="IPR011012">
    <property type="entry name" value="Longin-like_dom_sf"/>
</dbReference>
<dbReference type="PANTHER" id="PTHR47461:SF1">
    <property type="entry name" value="PHYTOLONGIN PHYL1.2"/>
    <property type="match status" value="1"/>
</dbReference>
<feature type="transmembrane region" description="Helical" evidence="2">
    <location>
        <begin position="250"/>
        <end position="269"/>
    </location>
</feature>
<organism evidence="3 4">
    <name type="scientific">Tagetes erecta</name>
    <name type="common">African marigold</name>
    <dbReference type="NCBI Taxonomy" id="13708"/>
    <lineage>
        <taxon>Eukaryota</taxon>
        <taxon>Viridiplantae</taxon>
        <taxon>Streptophyta</taxon>
        <taxon>Embryophyta</taxon>
        <taxon>Tracheophyta</taxon>
        <taxon>Spermatophyta</taxon>
        <taxon>Magnoliopsida</taxon>
        <taxon>eudicotyledons</taxon>
        <taxon>Gunneridae</taxon>
        <taxon>Pentapetalae</taxon>
        <taxon>asterids</taxon>
        <taxon>campanulids</taxon>
        <taxon>Asterales</taxon>
        <taxon>Asteraceae</taxon>
        <taxon>Asteroideae</taxon>
        <taxon>Heliantheae alliance</taxon>
        <taxon>Tageteae</taxon>
        <taxon>Tagetes</taxon>
    </lineage>
</organism>
<keyword evidence="2" id="KW-0812">Transmembrane</keyword>
<dbReference type="Gene3D" id="3.30.450.50">
    <property type="entry name" value="Longin domain"/>
    <property type="match status" value="1"/>
</dbReference>
<evidence type="ECO:0008006" key="5">
    <source>
        <dbReference type="Google" id="ProtNLM"/>
    </source>
</evidence>
<dbReference type="SUPFAM" id="SSF64356">
    <property type="entry name" value="SNARE-like"/>
    <property type="match status" value="1"/>
</dbReference>
<evidence type="ECO:0000256" key="2">
    <source>
        <dbReference type="SAM" id="Phobius"/>
    </source>
</evidence>
<proteinExistence type="predicted"/>
<evidence type="ECO:0000313" key="4">
    <source>
        <dbReference type="Proteomes" id="UP001229421"/>
    </source>
</evidence>
<keyword evidence="2" id="KW-1133">Transmembrane helix</keyword>
<sequence>MVSIRNTVYYCCVWNGGKVLYAYNNNGGDDEIENLAALCLEKAPSHHKWYFQTMFSKSFGFLMEDGCVYFAIFDENLVGVKKLEFLERVRDAFKKAAKKGLKKIMLNPNSRALQEQLLPVIRGLIASLEPVNDNIVPSPYNDGLSPSPTGNDNNGQLDIGASTKAPLLGKSSKQEKKKTRDHVISVRENGVIEEHRRSADKPGSKVDSSSLDLTNQGGSVAGISLTKEGSSISRSSVQTIRNKWCRQVRIVLAVDVAVCLILFIVWLVVCRGTRCIR</sequence>
<feature type="compositionally biased region" description="Polar residues" evidence="1">
    <location>
        <begin position="144"/>
        <end position="156"/>
    </location>
</feature>
<comment type="caution">
    <text evidence="3">The sequence shown here is derived from an EMBL/GenBank/DDBJ whole genome shotgun (WGS) entry which is preliminary data.</text>
</comment>
<dbReference type="PANTHER" id="PTHR47461">
    <property type="entry name" value="PHYTOLONGIN PHYL1.2"/>
    <property type="match status" value="1"/>
</dbReference>
<keyword evidence="2" id="KW-0472">Membrane</keyword>
<accession>A0AAD8L330</accession>
<name>A0AAD8L330_TARER</name>
<dbReference type="InterPro" id="IPR044783">
    <property type="entry name" value="PHYL"/>
</dbReference>